<keyword evidence="8" id="KW-1185">Reference proteome</keyword>
<dbReference type="PANTHER" id="PTHR23527:SF1">
    <property type="entry name" value="BLL3282 PROTEIN"/>
    <property type="match status" value="1"/>
</dbReference>
<dbReference type="PROSITE" id="PS50850">
    <property type="entry name" value="MFS"/>
    <property type="match status" value="1"/>
</dbReference>
<dbReference type="InterPro" id="IPR036259">
    <property type="entry name" value="MFS_trans_sf"/>
</dbReference>
<dbReference type="InterPro" id="IPR052952">
    <property type="entry name" value="MFS-Transporter"/>
</dbReference>
<organism evidence="7 8">
    <name type="scientific">Epidermidibacterium keratini</name>
    <dbReference type="NCBI Taxonomy" id="1891644"/>
    <lineage>
        <taxon>Bacteria</taxon>
        <taxon>Bacillati</taxon>
        <taxon>Actinomycetota</taxon>
        <taxon>Actinomycetes</taxon>
        <taxon>Sporichthyales</taxon>
        <taxon>Sporichthyaceae</taxon>
        <taxon>Epidermidibacterium</taxon>
    </lineage>
</organism>
<feature type="transmembrane region" description="Helical" evidence="5">
    <location>
        <begin position="45"/>
        <end position="70"/>
    </location>
</feature>
<dbReference type="KEGG" id="eke:EK0264_06225"/>
<dbReference type="RefSeq" id="WP_159543972.1">
    <property type="nucleotide sequence ID" value="NZ_CP047156.1"/>
</dbReference>
<dbReference type="GO" id="GO:0022857">
    <property type="term" value="F:transmembrane transporter activity"/>
    <property type="evidence" value="ECO:0007669"/>
    <property type="project" value="InterPro"/>
</dbReference>
<evidence type="ECO:0000313" key="7">
    <source>
        <dbReference type="EMBL" id="QHB99920.1"/>
    </source>
</evidence>
<sequence>MAGTLTGRLRSPLLAAAADAIAISAISVIPLNLVAALSIQIALDLHFSVGALGAASAAFFGSQAAFSPFVGRIVDRLGSVRSMRLTAVLVALNLGVSAAATRSLATLMVTLVVAGAINALAQPATNQFVAERIPFRRQGSAYGAKQSAIPVASLAAGLAVPALGLTIGWRWTFTAFALTAALLAIRRPGGRQRRSSPPQPSPRALVMLRRGSLVLLSISSGLAAACGSSLSVFLVQGAVATGWSEAAAGLLLATASLFGVVGRFAAGVRADHRDGRHLVVVAAMMICGATGAALMAVGQPVVFVIGAIVSYGVGWGWPGLFIFAVVRLNSARPAAATAFVQGGTAIGAVSGPVAFGLWVGEQSFASAWAAVAVLLVIAGLVGIAARRRIVREDPFGVNAAVGGAGT</sequence>
<evidence type="ECO:0000256" key="1">
    <source>
        <dbReference type="ARBA" id="ARBA00004651"/>
    </source>
</evidence>
<feature type="transmembrane region" description="Helical" evidence="5">
    <location>
        <begin position="246"/>
        <end position="266"/>
    </location>
</feature>
<keyword evidence="2 5" id="KW-0812">Transmembrane</keyword>
<evidence type="ECO:0000259" key="6">
    <source>
        <dbReference type="PROSITE" id="PS50850"/>
    </source>
</evidence>
<dbReference type="Pfam" id="PF07690">
    <property type="entry name" value="MFS_1"/>
    <property type="match status" value="1"/>
</dbReference>
<evidence type="ECO:0000256" key="3">
    <source>
        <dbReference type="ARBA" id="ARBA00022989"/>
    </source>
</evidence>
<feature type="transmembrane region" description="Helical" evidence="5">
    <location>
        <begin position="278"/>
        <end position="297"/>
    </location>
</feature>
<comment type="subcellular location">
    <subcellularLocation>
        <location evidence="1">Cell membrane</location>
        <topology evidence="1">Multi-pass membrane protein</topology>
    </subcellularLocation>
</comment>
<evidence type="ECO:0000256" key="2">
    <source>
        <dbReference type="ARBA" id="ARBA00022692"/>
    </source>
</evidence>
<evidence type="ECO:0000256" key="5">
    <source>
        <dbReference type="SAM" id="Phobius"/>
    </source>
</evidence>
<feature type="transmembrane region" description="Helical" evidence="5">
    <location>
        <begin position="338"/>
        <end position="359"/>
    </location>
</feature>
<feature type="transmembrane region" description="Helical" evidence="5">
    <location>
        <begin position="82"/>
        <end position="98"/>
    </location>
</feature>
<dbReference type="SUPFAM" id="SSF103473">
    <property type="entry name" value="MFS general substrate transporter"/>
    <property type="match status" value="1"/>
</dbReference>
<dbReference type="AlphaFoldDB" id="A0A7L4YL01"/>
<keyword evidence="3 5" id="KW-1133">Transmembrane helix</keyword>
<feature type="domain" description="Major facilitator superfamily (MFS) profile" evidence="6">
    <location>
        <begin position="13"/>
        <end position="390"/>
    </location>
</feature>
<dbReference type="FunCoup" id="A0A7L4YL01">
    <property type="interactions" value="43"/>
</dbReference>
<evidence type="ECO:0000256" key="4">
    <source>
        <dbReference type="ARBA" id="ARBA00023136"/>
    </source>
</evidence>
<keyword evidence="4 5" id="KW-0472">Membrane</keyword>
<dbReference type="InParanoid" id="A0A7L4YL01"/>
<feature type="transmembrane region" description="Helical" evidence="5">
    <location>
        <begin position="303"/>
        <end position="326"/>
    </location>
</feature>
<reference evidence="7 8" key="1">
    <citation type="journal article" date="2018" name="Int. J. Syst. Evol. Microbiol.">
        <title>Epidermidibacterium keratini gen. nov., sp. nov., a member of the family Sporichthyaceae, isolated from keratin epidermis.</title>
        <authorList>
            <person name="Lee D.G."/>
            <person name="Trujillo M.E."/>
            <person name="Kang S."/>
            <person name="Nam J.J."/>
            <person name="Kim Y.J."/>
        </authorList>
    </citation>
    <scope>NUCLEOTIDE SEQUENCE [LARGE SCALE GENOMIC DNA]</scope>
    <source>
        <strain evidence="7 8">EPI-7</strain>
    </source>
</reference>
<dbReference type="Proteomes" id="UP000463857">
    <property type="component" value="Chromosome"/>
</dbReference>
<dbReference type="PANTHER" id="PTHR23527">
    <property type="entry name" value="BLL3282 PROTEIN"/>
    <property type="match status" value="1"/>
</dbReference>
<accession>A0A7L4YL01</accession>
<gene>
    <name evidence="7" type="ORF">EK0264_06225</name>
</gene>
<protein>
    <submittedName>
        <fullName evidence="7">MFS transporter</fullName>
    </submittedName>
</protein>
<dbReference type="InterPro" id="IPR011701">
    <property type="entry name" value="MFS"/>
</dbReference>
<dbReference type="GO" id="GO:0005886">
    <property type="term" value="C:plasma membrane"/>
    <property type="evidence" value="ECO:0007669"/>
    <property type="project" value="UniProtKB-SubCell"/>
</dbReference>
<dbReference type="EMBL" id="CP047156">
    <property type="protein sequence ID" value="QHB99920.1"/>
    <property type="molecule type" value="Genomic_DNA"/>
</dbReference>
<dbReference type="OrthoDB" id="7030876at2"/>
<proteinExistence type="predicted"/>
<evidence type="ECO:0000313" key="8">
    <source>
        <dbReference type="Proteomes" id="UP000463857"/>
    </source>
</evidence>
<feature type="transmembrane region" description="Helical" evidence="5">
    <location>
        <begin position="168"/>
        <end position="185"/>
    </location>
</feature>
<dbReference type="Gene3D" id="1.20.1250.20">
    <property type="entry name" value="MFS general substrate transporter like domains"/>
    <property type="match status" value="2"/>
</dbReference>
<feature type="transmembrane region" description="Helical" evidence="5">
    <location>
        <begin position="365"/>
        <end position="385"/>
    </location>
</feature>
<name>A0A7L4YL01_9ACTN</name>
<feature type="transmembrane region" description="Helical" evidence="5">
    <location>
        <begin position="12"/>
        <end position="39"/>
    </location>
</feature>
<feature type="transmembrane region" description="Helical" evidence="5">
    <location>
        <begin position="213"/>
        <end position="234"/>
    </location>
</feature>
<dbReference type="InterPro" id="IPR020846">
    <property type="entry name" value="MFS_dom"/>
</dbReference>